<evidence type="ECO:0000313" key="3">
    <source>
        <dbReference type="EMBL" id="KAJ3580822.1"/>
    </source>
</evidence>
<evidence type="ECO:0000256" key="1">
    <source>
        <dbReference type="ARBA" id="ARBA00022741"/>
    </source>
</evidence>
<dbReference type="Proteomes" id="UP001148018">
    <property type="component" value="Unassembled WGS sequence"/>
</dbReference>
<dbReference type="EMBL" id="JANIIK010005489">
    <property type="protein sequence ID" value="KAJ3580822.1"/>
    <property type="molecule type" value="Genomic_DNA"/>
</dbReference>
<keyword evidence="1" id="KW-0547">Nucleotide-binding</keyword>
<dbReference type="PANTHER" id="PTHR48103:SF2">
    <property type="entry name" value="MIDASIN"/>
    <property type="match status" value="1"/>
</dbReference>
<reference evidence="3" key="1">
    <citation type="submission" date="2022-07" db="EMBL/GenBank/DDBJ databases">
        <title>Chromosome-level genome of Muraenolepis orangiensis.</title>
        <authorList>
            <person name="Kim J."/>
        </authorList>
    </citation>
    <scope>NUCLEOTIDE SEQUENCE</scope>
    <source>
        <strain evidence="3">KU_S4_2022</strain>
        <tissue evidence="3">Muscle</tissue>
    </source>
</reference>
<dbReference type="OrthoDB" id="422220at2759"/>
<organism evidence="3 4">
    <name type="scientific">Muraenolepis orangiensis</name>
    <name type="common">Patagonian moray cod</name>
    <dbReference type="NCBI Taxonomy" id="630683"/>
    <lineage>
        <taxon>Eukaryota</taxon>
        <taxon>Metazoa</taxon>
        <taxon>Chordata</taxon>
        <taxon>Craniata</taxon>
        <taxon>Vertebrata</taxon>
        <taxon>Euteleostomi</taxon>
        <taxon>Actinopterygii</taxon>
        <taxon>Neopterygii</taxon>
        <taxon>Teleostei</taxon>
        <taxon>Neoteleostei</taxon>
        <taxon>Acanthomorphata</taxon>
        <taxon>Zeiogadaria</taxon>
        <taxon>Gadariae</taxon>
        <taxon>Gadiformes</taxon>
        <taxon>Muraenolepidoidei</taxon>
        <taxon>Muraenolepididae</taxon>
        <taxon>Muraenolepis</taxon>
    </lineage>
</organism>
<sequence>MLSRSDRRLRMAEVIGSKLNISKEKAQHFVQMYQPGISMEELEVSVGRVTLVRKQSHLIQISVESQTFAATRPSTVLLEQLAVCVTQGEPVLLVGETGTGKTSTVQYLAGITGEHLVMERECPPRSVIRDRSTRYSPPDGLVYHHLSGWTLTRG</sequence>
<dbReference type="GO" id="GO:0005524">
    <property type="term" value="F:ATP binding"/>
    <property type="evidence" value="ECO:0007669"/>
    <property type="project" value="UniProtKB-KW"/>
</dbReference>
<dbReference type="InterPro" id="IPR027417">
    <property type="entry name" value="P-loop_NTPase"/>
</dbReference>
<keyword evidence="4" id="KW-1185">Reference proteome</keyword>
<name>A0A9Q0D3E9_9TELE</name>
<dbReference type="GO" id="GO:0005634">
    <property type="term" value="C:nucleus"/>
    <property type="evidence" value="ECO:0007669"/>
    <property type="project" value="TreeGrafter"/>
</dbReference>
<proteinExistence type="predicted"/>
<dbReference type="PANTHER" id="PTHR48103">
    <property type="entry name" value="MIDASIN-RELATED"/>
    <property type="match status" value="1"/>
</dbReference>
<dbReference type="GO" id="GO:0030687">
    <property type="term" value="C:preribosome, large subunit precursor"/>
    <property type="evidence" value="ECO:0007669"/>
    <property type="project" value="TreeGrafter"/>
</dbReference>
<evidence type="ECO:0000313" key="4">
    <source>
        <dbReference type="Proteomes" id="UP001148018"/>
    </source>
</evidence>
<evidence type="ECO:0000256" key="2">
    <source>
        <dbReference type="ARBA" id="ARBA00022840"/>
    </source>
</evidence>
<dbReference type="AlphaFoldDB" id="A0A9Q0D3E9"/>
<dbReference type="SUPFAM" id="SSF52540">
    <property type="entry name" value="P-loop containing nucleoside triphosphate hydrolases"/>
    <property type="match status" value="1"/>
</dbReference>
<gene>
    <name evidence="3" type="ORF">NHX12_017483</name>
</gene>
<dbReference type="GO" id="GO:0000027">
    <property type="term" value="P:ribosomal large subunit assembly"/>
    <property type="evidence" value="ECO:0007669"/>
    <property type="project" value="TreeGrafter"/>
</dbReference>
<keyword evidence="2" id="KW-0067">ATP-binding</keyword>
<comment type="caution">
    <text evidence="3">The sequence shown here is derived from an EMBL/GenBank/DDBJ whole genome shotgun (WGS) entry which is preliminary data.</text>
</comment>
<protein>
    <submittedName>
        <fullName evidence="3">Uncharacterized protein</fullName>
    </submittedName>
</protein>
<accession>A0A9Q0D3E9</accession>
<dbReference type="GO" id="GO:0000055">
    <property type="term" value="P:ribosomal large subunit export from nucleus"/>
    <property type="evidence" value="ECO:0007669"/>
    <property type="project" value="TreeGrafter"/>
</dbReference>
<dbReference type="Gene3D" id="3.40.50.300">
    <property type="entry name" value="P-loop containing nucleotide triphosphate hydrolases"/>
    <property type="match status" value="1"/>
</dbReference>